<evidence type="ECO:0000256" key="1">
    <source>
        <dbReference type="ARBA" id="ARBA00004141"/>
    </source>
</evidence>
<comment type="caution">
    <text evidence="7">The sequence shown here is derived from an EMBL/GenBank/DDBJ whole genome shotgun (WGS) entry which is preliminary data.</text>
</comment>
<dbReference type="Gene3D" id="1.25.40.10">
    <property type="entry name" value="Tetratricopeptide repeat domain"/>
    <property type="match status" value="1"/>
</dbReference>
<evidence type="ECO:0000256" key="2">
    <source>
        <dbReference type="ARBA" id="ARBA00022692"/>
    </source>
</evidence>
<evidence type="ECO:0000256" key="3">
    <source>
        <dbReference type="ARBA" id="ARBA00022989"/>
    </source>
</evidence>
<evidence type="ECO:0000256" key="5">
    <source>
        <dbReference type="SAM" id="Phobius"/>
    </source>
</evidence>
<feature type="transmembrane region" description="Helical" evidence="5">
    <location>
        <begin position="170"/>
        <end position="190"/>
    </location>
</feature>
<dbReference type="InterPro" id="IPR011990">
    <property type="entry name" value="TPR-like_helical_dom_sf"/>
</dbReference>
<feature type="transmembrane region" description="Helical" evidence="5">
    <location>
        <begin position="68"/>
        <end position="90"/>
    </location>
</feature>
<dbReference type="GO" id="GO:0016020">
    <property type="term" value="C:membrane"/>
    <property type="evidence" value="ECO:0007669"/>
    <property type="project" value="UniProtKB-SubCell"/>
</dbReference>
<evidence type="ECO:0000313" key="8">
    <source>
        <dbReference type="Proteomes" id="UP000228687"/>
    </source>
</evidence>
<feature type="transmembrane region" description="Helical" evidence="5">
    <location>
        <begin position="378"/>
        <end position="397"/>
    </location>
</feature>
<dbReference type="EMBL" id="PEXT01000030">
    <property type="protein sequence ID" value="PIS43407.1"/>
    <property type="molecule type" value="Genomic_DNA"/>
</dbReference>
<dbReference type="Proteomes" id="UP000228687">
    <property type="component" value="Unassembled WGS sequence"/>
</dbReference>
<dbReference type="InterPro" id="IPR007016">
    <property type="entry name" value="O-antigen_ligase-rel_domated"/>
</dbReference>
<feature type="transmembrane region" description="Helical" evidence="5">
    <location>
        <begin position="36"/>
        <end position="56"/>
    </location>
</feature>
<dbReference type="InterPro" id="IPR051533">
    <property type="entry name" value="WaaL-like"/>
</dbReference>
<feature type="domain" description="O-antigen ligase-related" evidence="6">
    <location>
        <begin position="207"/>
        <end position="358"/>
    </location>
</feature>
<dbReference type="PANTHER" id="PTHR37422">
    <property type="entry name" value="TEICHURONIC ACID BIOSYNTHESIS PROTEIN TUAE"/>
    <property type="match status" value="1"/>
</dbReference>
<feature type="transmembrane region" description="Helical" evidence="5">
    <location>
        <begin position="433"/>
        <end position="452"/>
    </location>
</feature>
<dbReference type="Pfam" id="PF04932">
    <property type="entry name" value="Wzy_C"/>
    <property type="match status" value="1"/>
</dbReference>
<name>A0A2H0YY43_9BACT</name>
<evidence type="ECO:0000259" key="6">
    <source>
        <dbReference type="Pfam" id="PF04932"/>
    </source>
</evidence>
<feature type="transmembrane region" description="Helical" evidence="5">
    <location>
        <begin position="102"/>
        <end position="119"/>
    </location>
</feature>
<feature type="transmembrane region" description="Helical" evidence="5">
    <location>
        <begin position="345"/>
        <end position="366"/>
    </location>
</feature>
<keyword evidence="3 5" id="KW-1133">Transmembrane helix</keyword>
<sequence>MKYISTFYRWVLLLPAVLPLFYIQGMMYPLLAPKTLVLRALGVVALALFTYLALTGKPFFWSRLRRRMVWIPATLLLIAYVSSLFGFDFYHSFWSTFERGDGLLTLTVCVEYFYLLLISADEKLITRFFKIVALVGTLASVYLIIQWLAVSSGADVPFIVKANGRIGGTMGNAAFLAAYLGMAFFATLAAAPEYQSWWRRMLYAGAGLQVFAILLTATRGTILALIFIGAGVLVYKTMKGSEHMKMYTRVALIFFVVCAGLFFTFRTILQQVPIESIHRLASISLADPTVSSRLFLWNAISREAFGRAFLGYGAENINVPFNTVYDPTRIIEEWFDRSHNAYLDYFVQFGIGGFLLYLALIIIIARTGWQLWKAGNKYGLFILGIISVYAIQNFFVFDTGVTLWFLLALAATAFAKQSAQGKEISFPIVRQRPFLGVVLGIVILFLIIPVSIQPLRANLLTFEFYQFQIIDVARANAAAQKELELGTYADLELGYNAYFMYTEEQIKRLSGDDLRMAYENAVMLLTRAFNHYVSDARTAVYLAQVITHTSPGVTTDKAMLTSALERAIRLSPKRAQPWYILANLSISNANEYPPKSPERIAGYAAAMDILTKYIATVPTLSAPHFVLAQLFYASGNAADAAAEAAKGKESYKTDLETASRAASYYETVLDLPNATFFLGEVVRLDPKNTAAKDDLAKIQAYEQSK</sequence>
<accession>A0A2H0YY43</accession>
<feature type="transmembrane region" description="Helical" evidence="5">
    <location>
        <begin position="7"/>
        <end position="24"/>
    </location>
</feature>
<gene>
    <name evidence="7" type="ORF">COT23_01475</name>
</gene>
<evidence type="ECO:0000313" key="7">
    <source>
        <dbReference type="EMBL" id="PIS43407.1"/>
    </source>
</evidence>
<keyword evidence="2 5" id="KW-0812">Transmembrane</keyword>
<comment type="subcellular location">
    <subcellularLocation>
        <location evidence="1">Membrane</location>
        <topology evidence="1">Multi-pass membrane protein</topology>
    </subcellularLocation>
</comment>
<dbReference type="PANTHER" id="PTHR37422:SF13">
    <property type="entry name" value="LIPOPOLYSACCHARIDE BIOSYNTHESIS PROTEIN PA4999-RELATED"/>
    <property type="match status" value="1"/>
</dbReference>
<feature type="transmembrane region" description="Helical" evidence="5">
    <location>
        <begin position="250"/>
        <end position="269"/>
    </location>
</feature>
<feature type="transmembrane region" description="Helical" evidence="5">
    <location>
        <begin position="131"/>
        <end position="150"/>
    </location>
</feature>
<feature type="transmembrane region" description="Helical" evidence="5">
    <location>
        <begin position="221"/>
        <end position="238"/>
    </location>
</feature>
<protein>
    <recommendedName>
        <fullName evidence="6">O-antigen ligase-related domain-containing protein</fullName>
    </recommendedName>
</protein>
<evidence type="ECO:0000256" key="4">
    <source>
        <dbReference type="ARBA" id="ARBA00023136"/>
    </source>
</evidence>
<proteinExistence type="predicted"/>
<keyword evidence="4 5" id="KW-0472">Membrane</keyword>
<dbReference type="SUPFAM" id="SSF48452">
    <property type="entry name" value="TPR-like"/>
    <property type="match status" value="1"/>
</dbReference>
<dbReference type="AlphaFoldDB" id="A0A2H0YY43"/>
<reference evidence="8" key="1">
    <citation type="submission" date="2017-09" db="EMBL/GenBank/DDBJ databases">
        <title>Depth-based differentiation of microbial function through sediment-hosted aquifers and enrichment of novel symbionts in the deep terrestrial subsurface.</title>
        <authorList>
            <person name="Probst A.J."/>
            <person name="Ladd B."/>
            <person name="Jarett J.K."/>
            <person name="Geller-Mcgrath D.E."/>
            <person name="Sieber C.M.K."/>
            <person name="Emerson J.B."/>
            <person name="Anantharaman K."/>
            <person name="Thomas B.C."/>
            <person name="Malmstrom R."/>
            <person name="Stieglmeier M."/>
            <person name="Klingl A."/>
            <person name="Woyke T."/>
            <person name="Ryan C.M."/>
            <person name="Banfield J.F."/>
        </authorList>
    </citation>
    <scope>NUCLEOTIDE SEQUENCE [LARGE SCALE GENOMIC DNA]</scope>
</reference>
<organism evidence="7 8">
    <name type="scientific">Candidatus Kaiserbacteria bacterium CG08_land_8_20_14_0_20_50_21</name>
    <dbReference type="NCBI Taxonomy" id="1974604"/>
    <lineage>
        <taxon>Bacteria</taxon>
        <taxon>Candidatus Kaiseribacteriota</taxon>
    </lineage>
</organism>